<comment type="subcellular location">
    <subcellularLocation>
        <location evidence="1">Membrane</location>
        <topology evidence="1">Multi-pass membrane protein</topology>
    </subcellularLocation>
</comment>
<protein>
    <submittedName>
        <fullName evidence="9">Glycosyltransferase</fullName>
        <ecNumber evidence="9">2.4.-.-</ecNumber>
    </submittedName>
</protein>
<feature type="transmembrane region" description="Helical" evidence="8">
    <location>
        <begin position="364"/>
        <end position="388"/>
    </location>
</feature>
<keyword evidence="10" id="KW-1185">Reference proteome</keyword>
<dbReference type="SUPFAM" id="SSF53448">
    <property type="entry name" value="Nucleotide-diphospho-sugar transferases"/>
    <property type="match status" value="1"/>
</dbReference>
<dbReference type="CDD" id="cd06427">
    <property type="entry name" value="CESA_like_2"/>
    <property type="match status" value="1"/>
</dbReference>
<evidence type="ECO:0000313" key="9">
    <source>
        <dbReference type="EMBL" id="MDG3016670.1"/>
    </source>
</evidence>
<keyword evidence="5 8" id="KW-1133">Transmembrane helix</keyword>
<name>A0A9X4RF67_9ACTN</name>
<feature type="transmembrane region" description="Helical" evidence="8">
    <location>
        <begin position="440"/>
        <end position="465"/>
    </location>
</feature>
<dbReference type="GO" id="GO:0016020">
    <property type="term" value="C:membrane"/>
    <property type="evidence" value="ECO:0007669"/>
    <property type="project" value="UniProtKB-SubCell"/>
</dbReference>
<dbReference type="PANTHER" id="PTHR43867:SF2">
    <property type="entry name" value="CELLULOSE SYNTHASE CATALYTIC SUBUNIT A [UDP-FORMING]"/>
    <property type="match status" value="1"/>
</dbReference>
<organism evidence="9 10">
    <name type="scientific">Speluncibacter jeojiensis</name>
    <dbReference type="NCBI Taxonomy" id="2710754"/>
    <lineage>
        <taxon>Bacteria</taxon>
        <taxon>Bacillati</taxon>
        <taxon>Actinomycetota</taxon>
        <taxon>Actinomycetes</taxon>
        <taxon>Mycobacteriales</taxon>
        <taxon>Speluncibacteraceae</taxon>
        <taxon>Speluncibacter</taxon>
    </lineage>
</organism>
<dbReference type="GO" id="GO:0016757">
    <property type="term" value="F:glycosyltransferase activity"/>
    <property type="evidence" value="ECO:0007669"/>
    <property type="project" value="UniProtKB-KW"/>
</dbReference>
<reference evidence="9" key="1">
    <citation type="submission" date="2022-08" db="EMBL/GenBank/DDBJ databases">
        <title>Genome analysis of Corynebacteriales strain.</title>
        <authorList>
            <person name="Lee S.D."/>
        </authorList>
    </citation>
    <scope>NUCLEOTIDE SEQUENCE</scope>
    <source>
        <strain evidence="9">D3-21</strain>
    </source>
</reference>
<evidence type="ECO:0000256" key="7">
    <source>
        <dbReference type="SAM" id="MobiDB-lite"/>
    </source>
</evidence>
<keyword evidence="4 8" id="KW-0812">Transmembrane</keyword>
<feature type="transmembrane region" description="Helical" evidence="8">
    <location>
        <begin position="408"/>
        <end position="428"/>
    </location>
</feature>
<evidence type="ECO:0000313" key="10">
    <source>
        <dbReference type="Proteomes" id="UP001152755"/>
    </source>
</evidence>
<dbReference type="Proteomes" id="UP001152755">
    <property type="component" value="Unassembled WGS sequence"/>
</dbReference>
<dbReference type="EMBL" id="JANRHA010000015">
    <property type="protein sequence ID" value="MDG3016670.1"/>
    <property type="molecule type" value="Genomic_DNA"/>
</dbReference>
<dbReference type="EC" id="2.4.-.-" evidence="9"/>
<feature type="transmembrane region" description="Helical" evidence="8">
    <location>
        <begin position="45"/>
        <end position="78"/>
    </location>
</feature>
<dbReference type="InterPro" id="IPR050321">
    <property type="entry name" value="Glycosyltr_2/OpgH_subfam"/>
</dbReference>
<dbReference type="Pfam" id="PF13641">
    <property type="entry name" value="Glyco_tranf_2_3"/>
    <property type="match status" value="1"/>
</dbReference>
<accession>A0A9X4RF67</accession>
<evidence type="ECO:0000256" key="8">
    <source>
        <dbReference type="SAM" id="Phobius"/>
    </source>
</evidence>
<evidence type="ECO:0000256" key="3">
    <source>
        <dbReference type="ARBA" id="ARBA00022679"/>
    </source>
</evidence>
<dbReference type="Gene3D" id="3.90.550.10">
    <property type="entry name" value="Spore Coat Polysaccharide Biosynthesis Protein SpsA, Chain A"/>
    <property type="match status" value="1"/>
</dbReference>
<dbReference type="InterPro" id="IPR029044">
    <property type="entry name" value="Nucleotide-diphossugar_trans"/>
</dbReference>
<gene>
    <name evidence="9" type="ORF">NVS88_19135</name>
</gene>
<keyword evidence="2 9" id="KW-0328">Glycosyltransferase</keyword>
<feature type="region of interest" description="Disordered" evidence="7">
    <location>
        <begin position="477"/>
        <end position="502"/>
    </location>
</feature>
<dbReference type="PANTHER" id="PTHR43867">
    <property type="entry name" value="CELLULOSE SYNTHASE CATALYTIC SUBUNIT A [UDP-FORMING]"/>
    <property type="match status" value="1"/>
</dbReference>
<proteinExistence type="predicted"/>
<sequence>MTESPDPQLSQEFRERALHDAVSGLRDRDPMASASRAFVPWQRNLLIVLAVAAVICVVLFPIPTLIAATAVSTLAYVLTLIDRLIIFRRGLPAEAIHTVSDEEALAIADADLPTYTVLMPAYNETEVIAQLIAAMSALDYPKDKLQILLLLEEDDTTTIEAAAAAGVDEVATVVLVPAADPRTKPKACNYGLHLATGDIVTIYDAEDIPEPLQLRRVAATFARLDPKVACVQAKLAFRNGTQNLLTGWFTVEYGVWFSYLLPGLMRIKAPIPLGGTSNHLRRSVLDEIGAWDPFNVTEDADLGVRIAAEGYTTAVLDSTTLEEANSDAINWLRQRSRWYKGYLQTWLVHTRRPLRLWRQIGSLAFLRFTLLLAGTPIVACLNMVFWFITLTWLLGQPLSIGRIFPPLVYYPALICLVFGNAVTVYLNLIGCREGRDPRLLLACLTVPLYWLLMSVAAIKGCWQLLHNPSYWEKTFHGLDESEPESSGSEPPRPQPFSPGGAR</sequence>
<dbReference type="AlphaFoldDB" id="A0A9X4RF67"/>
<evidence type="ECO:0000256" key="6">
    <source>
        <dbReference type="ARBA" id="ARBA00023136"/>
    </source>
</evidence>
<evidence type="ECO:0000256" key="5">
    <source>
        <dbReference type="ARBA" id="ARBA00022989"/>
    </source>
</evidence>
<comment type="caution">
    <text evidence="9">The sequence shown here is derived from an EMBL/GenBank/DDBJ whole genome shotgun (WGS) entry which is preliminary data.</text>
</comment>
<evidence type="ECO:0000256" key="4">
    <source>
        <dbReference type="ARBA" id="ARBA00022692"/>
    </source>
</evidence>
<dbReference type="RefSeq" id="WP_277833418.1">
    <property type="nucleotide sequence ID" value="NZ_JAAIVF010000004.1"/>
</dbReference>
<keyword evidence="3 9" id="KW-0808">Transferase</keyword>
<evidence type="ECO:0000256" key="2">
    <source>
        <dbReference type="ARBA" id="ARBA00022676"/>
    </source>
</evidence>
<evidence type="ECO:0000256" key="1">
    <source>
        <dbReference type="ARBA" id="ARBA00004141"/>
    </source>
</evidence>
<keyword evidence="6 8" id="KW-0472">Membrane</keyword>